<evidence type="ECO:0000256" key="10">
    <source>
        <dbReference type="ARBA" id="ARBA00023170"/>
    </source>
</evidence>
<dbReference type="GO" id="GO:0007606">
    <property type="term" value="P:sensory perception of chemical stimulus"/>
    <property type="evidence" value="ECO:0007669"/>
    <property type="project" value="UniProtKB-ARBA"/>
</dbReference>
<comment type="caution">
    <text evidence="13">Lacks conserved residue(s) required for the propagation of feature annotation.</text>
</comment>
<evidence type="ECO:0000256" key="6">
    <source>
        <dbReference type="ARBA" id="ARBA00022692"/>
    </source>
</evidence>
<evidence type="ECO:0000256" key="3">
    <source>
        <dbReference type="ARBA" id="ARBA00010663"/>
    </source>
</evidence>
<dbReference type="PROSITE" id="PS50262">
    <property type="entry name" value="G_PROTEIN_RECEP_F1_2"/>
    <property type="match status" value="1"/>
</dbReference>
<evidence type="ECO:0000256" key="2">
    <source>
        <dbReference type="ARBA" id="ARBA00004651"/>
    </source>
</evidence>
<dbReference type="Gene3D" id="1.20.1070.10">
    <property type="entry name" value="Rhodopsin 7-helix transmembrane proteins"/>
    <property type="match status" value="1"/>
</dbReference>
<dbReference type="PANTHER" id="PTHR24062">
    <property type="entry name" value="VOMERONASAL TYPE-1 RECEPTOR"/>
    <property type="match status" value="1"/>
</dbReference>
<name>A0A6P3FT27_OCTDE</name>
<keyword evidence="8 13" id="KW-0297">G-protein coupled receptor</keyword>
<dbReference type="RefSeq" id="XP_004644784.2">
    <property type="nucleotide sequence ID" value="XM_004644727.2"/>
</dbReference>
<dbReference type="Proteomes" id="UP000515203">
    <property type="component" value="Unplaced"/>
</dbReference>
<keyword evidence="4 13" id="KW-1003">Cell membrane</keyword>
<evidence type="ECO:0000256" key="11">
    <source>
        <dbReference type="ARBA" id="ARBA00023180"/>
    </source>
</evidence>
<feature type="transmembrane region" description="Helical" evidence="13">
    <location>
        <begin position="247"/>
        <end position="267"/>
    </location>
</feature>
<comment type="subcellular location">
    <subcellularLocation>
        <location evidence="2 13">Cell membrane</location>
        <topology evidence="2 13">Multi-pass membrane protein</topology>
    </subcellularLocation>
</comment>
<evidence type="ECO:0000256" key="12">
    <source>
        <dbReference type="ARBA" id="ARBA00023224"/>
    </source>
</evidence>
<dbReference type="FunFam" id="1.20.1070.10:FF:000033">
    <property type="entry name" value="Vomeronasal type-1 receptor"/>
    <property type="match status" value="1"/>
</dbReference>
<dbReference type="GO" id="GO:0005886">
    <property type="term" value="C:plasma membrane"/>
    <property type="evidence" value="ECO:0007669"/>
    <property type="project" value="UniProtKB-SubCell"/>
</dbReference>
<dbReference type="InterPro" id="IPR017452">
    <property type="entry name" value="GPCR_Rhodpsn_7TM"/>
</dbReference>
<reference evidence="16" key="1">
    <citation type="submission" date="2025-08" db="UniProtKB">
        <authorList>
            <consortium name="RefSeq"/>
        </authorList>
    </citation>
    <scope>IDENTIFICATION</scope>
</reference>
<evidence type="ECO:0000313" key="15">
    <source>
        <dbReference type="Proteomes" id="UP000515203"/>
    </source>
</evidence>
<sequence>MGNFSLLCNYVYLHFSGYRSRSTDIFLRHLIVANSLVILSRGIPETMAAFGKEHFLDDLGCKLVFYVQWVGRGVSMDSTCLLSVFQAITISSRSSIWAQLKMKMKDLTYMEPSIILCWVLHLLLTVRIPVLITDKRNRKNFSKTIHFQYCSLMLRENTTGTLFAALTLSHDILCLTFMIWANASMVLILYRHKKQAHYIQRQNSSRASAETRASQRILALVSAFVFFYTLSSTLNACFTLIDKTSLWLVDSITLISAGFPTVSPFILMSHECFLCRLTWKK</sequence>
<evidence type="ECO:0000256" key="7">
    <source>
        <dbReference type="ARBA" id="ARBA00022989"/>
    </source>
</evidence>
<proteinExistence type="inferred from homology"/>
<evidence type="ECO:0000313" key="16">
    <source>
        <dbReference type="RefSeq" id="XP_004644784.2"/>
    </source>
</evidence>
<keyword evidence="11" id="KW-0325">Glycoprotein</keyword>
<evidence type="ECO:0000256" key="4">
    <source>
        <dbReference type="ARBA" id="ARBA00022475"/>
    </source>
</evidence>
<dbReference type="SUPFAM" id="SSF81321">
    <property type="entry name" value="Family A G protein-coupled receptor-like"/>
    <property type="match status" value="1"/>
</dbReference>
<keyword evidence="6 13" id="KW-0812">Transmembrane</keyword>
<evidence type="ECO:0000256" key="5">
    <source>
        <dbReference type="ARBA" id="ARBA00022507"/>
    </source>
</evidence>
<accession>A0A6P3FT27</accession>
<evidence type="ECO:0000256" key="9">
    <source>
        <dbReference type="ARBA" id="ARBA00023136"/>
    </source>
</evidence>
<dbReference type="GO" id="GO:0019236">
    <property type="term" value="P:response to pheromone"/>
    <property type="evidence" value="ECO:0007669"/>
    <property type="project" value="UniProtKB-KW"/>
</dbReference>
<evidence type="ECO:0000256" key="1">
    <source>
        <dbReference type="ARBA" id="ARBA00003878"/>
    </source>
</evidence>
<dbReference type="InParanoid" id="A0A6P3FT27"/>
<feature type="domain" description="G-protein coupled receptors family 1 profile" evidence="14">
    <location>
        <begin position="2"/>
        <end position="267"/>
    </location>
</feature>
<evidence type="ECO:0000259" key="14">
    <source>
        <dbReference type="PROSITE" id="PS50262"/>
    </source>
</evidence>
<dbReference type="GO" id="GO:0016503">
    <property type="term" value="F:pheromone receptor activity"/>
    <property type="evidence" value="ECO:0007669"/>
    <property type="project" value="InterPro"/>
</dbReference>
<feature type="transmembrane region" description="Helical" evidence="13">
    <location>
        <begin position="162"/>
        <end position="190"/>
    </location>
</feature>
<dbReference type="AlphaFoldDB" id="A0A6P3FT27"/>
<evidence type="ECO:0000256" key="8">
    <source>
        <dbReference type="ARBA" id="ARBA00023040"/>
    </source>
</evidence>
<keyword evidence="15" id="KW-1185">Reference proteome</keyword>
<evidence type="ECO:0000256" key="13">
    <source>
        <dbReference type="RuleBase" id="RU364061"/>
    </source>
</evidence>
<dbReference type="OrthoDB" id="9606139at2759"/>
<keyword evidence="5 13" id="KW-0589">Pheromone response</keyword>
<keyword evidence="10 13" id="KW-0675">Receptor</keyword>
<protein>
    <recommendedName>
        <fullName evidence="13">Vomeronasal type-1 receptor</fullName>
    </recommendedName>
</protein>
<dbReference type="GeneID" id="101591350"/>
<feature type="transmembrane region" description="Helical" evidence="13">
    <location>
        <begin position="217"/>
        <end position="241"/>
    </location>
</feature>
<keyword evidence="7 13" id="KW-1133">Transmembrane helix</keyword>
<comment type="similarity">
    <text evidence="3 13">Belongs to the G-protein coupled receptor 1 family.</text>
</comment>
<feature type="transmembrane region" description="Helical" evidence="13">
    <location>
        <begin position="109"/>
        <end position="132"/>
    </location>
</feature>
<keyword evidence="9 13" id="KW-0472">Membrane</keyword>
<dbReference type="Pfam" id="PF03402">
    <property type="entry name" value="V1R"/>
    <property type="match status" value="1"/>
</dbReference>
<dbReference type="InterPro" id="IPR004072">
    <property type="entry name" value="Vmron_rcpt_1"/>
</dbReference>
<organism evidence="15 16">
    <name type="scientific">Octodon degus</name>
    <name type="common">Degu</name>
    <name type="synonym">Sciurus degus</name>
    <dbReference type="NCBI Taxonomy" id="10160"/>
    <lineage>
        <taxon>Eukaryota</taxon>
        <taxon>Metazoa</taxon>
        <taxon>Chordata</taxon>
        <taxon>Craniata</taxon>
        <taxon>Vertebrata</taxon>
        <taxon>Euteleostomi</taxon>
        <taxon>Mammalia</taxon>
        <taxon>Eutheria</taxon>
        <taxon>Euarchontoglires</taxon>
        <taxon>Glires</taxon>
        <taxon>Rodentia</taxon>
        <taxon>Hystricomorpha</taxon>
        <taxon>Octodontidae</taxon>
        <taxon>Octodon</taxon>
    </lineage>
</organism>
<comment type="function">
    <text evidence="1">Putative pheromone receptor.</text>
</comment>
<gene>
    <name evidence="16" type="primary">LOC101591350</name>
</gene>
<keyword evidence="12 13" id="KW-0807">Transducer</keyword>